<evidence type="ECO:0000259" key="2">
    <source>
        <dbReference type="Pfam" id="PF04069"/>
    </source>
</evidence>
<dbReference type="RefSeq" id="WP_190289320.1">
    <property type="nucleotide sequence ID" value="NZ_JABFCZ010000001.1"/>
</dbReference>
<dbReference type="Proteomes" id="UP000598467">
    <property type="component" value="Unassembled WGS sequence"/>
</dbReference>
<dbReference type="InterPro" id="IPR017783">
    <property type="entry name" value="ABC_choline_sub-bd"/>
</dbReference>
<dbReference type="GO" id="GO:0033265">
    <property type="term" value="F:choline binding"/>
    <property type="evidence" value="ECO:0007669"/>
    <property type="project" value="InterPro"/>
</dbReference>
<feature type="chain" id="PRO_5037413681" evidence="1">
    <location>
        <begin position="24"/>
        <end position="314"/>
    </location>
</feature>
<organism evidence="3 4">
    <name type="scientific">Roseibium aggregatum</name>
    <dbReference type="NCBI Taxonomy" id="187304"/>
    <lineage>
        <taxon>Bacteria</taxon>
        <taxon>Pseudomonadati</taxon>
        <taxon>Pseudomonadota</taxon>
        <taxon>Alphaproteobacteria</taxon>
        <taxon>Hyphomicrobiales</taxon>
        <taxon>Stappiaceae</taxon>
        <taxon>Roseibium</taxon>
    </lineage>
</organism>
<keyword evidence="1" id="KW-0732">Signal</keyword>
<dbReference type="Gene3D" id="3.40.190.100">
    <property type="entry name" value="Glycine betaine-binding periplasmic protein, domain 2"/>
    <property type="match status" value="1"/>
</dbReference>
<dbReference type="CDD" id="cd13640">
    <property type="entry name" value="PBP2_ChoX"/>
    <property type="match status" value="1"/>
</dbReference>
<comment type="caution">
    <text evidence="3">The sequence shown here is derived from an EMBL/GenBank/DDBJ whole genome shotgun (WGS) entry which is preliminary data.</text>
</comment>
<dbReference type="Gene3D" id="3.40.190.10">
    <property type="entry name" value="Periplasmic binding protein-like II"/>
    <property type="match status" value="1"/>
</dbReference>
<gene>
    <name evidence="3" type="ORF">HK439_00050</name>
</gene>
<accession>A0A926NVW7</accession>
<dbReference type="SUPFAM" id="SSF53850">
    <property type="entry name" value="Periplasmic binding protein-like II"/>
    <property type="match status" value="1"/>
</dbReference>
<evidence type="ECO:0000313" key="3">
    <source>
        <dbReference type="EMBL" id="MBD1544640.1"/>
    </source>
</evidence>
<protein>
    <submittedName>
        <fullName evidence="3">Choline ABC transporter substrate-binding protein</fullName>
    </submittedName>
</protein>
<dbReference type="InterPro" id="IPR007210">
    <property type="entry name" value="ABC_Gly_betaine_transp_sub-bd"/>
</dbReference>
<dbReference type="GO" id="GO:0022857">
    <property type="term" value="F:transmembrane transporter activity"/>
    <property type="evidence" value="ECO:0007669"/>
    <property type="project" value="InterPro"/>
</dbReference>
<dbReference type="Pfam" id="PF04069">
    <property type="entry name" value="OpuAC"/>
    <property type="match status" value="1"/>
</dbReference>
<evidence type="ECO:0000256" key="1">
    <source>
        <dbReference type="SAM" id="SignalP"/>
    </source>
</evidence>
<reference evidence="3" key="1">
    <citation type="submission" date="2020-05" db="EMBL/GenBank/DDBJ databases">
        <title>Identification of trans-AT polyketide cluster in two marine bacteria, producers of a novel glutaramide-containing polyketide sesbanimide D and analogs.</title>
        <authorList>
            <person name="Kacar D."/>
            <person name="Rodriguez P."/>
            <person name="Canedo L."/>
            <person name="Gonzalez E."/>
            <person name="Galan B."/>
            <person name="De La Calle F."/>
            <person name="Garcia J.L."/>
        </authorList>
    </citation>
    <scope>NUCLEOTIDE SEQUENCE</scope>
    <source>
        <strain evidence="3">PHM038</strain>
    </source>
</reference>
<feature type="domain" description="ABC-type glycine betaine transport system substrate-binding" evidence="2">
    <location>
        <begin position="30"/>
        <end position="283"/>
    </location>
</feature>
<proteinExistence type="predicted"/>
<evidence type="ECO:0000313" key="4">
    <source>
        <dbReference type="Proteomes" id="UP000598467"/>
    </source>
</evidence>
<dbReference type="EMBL" id="JABFCZ010000001">
    <property type="protein sequence ID" value="MBD1544640.1"/>
    <property type="molecule type" value="Genomic_DNA"/>
</dbReference>
<dbReference type="GO" id="GO:0015871">
    <property type="term" value="P:choline transport"/>
    <property type="evidence" value="ECO:0007669"/>
    <property type="project" value="InterPro"/>
</dbReference>
<name>A0A926NVW7_9HYPH</name>
<dbReference type="GO" id="GO:0042597">
    <property type="term" value="C:periplasmic space"/>
    <property type="evidence" value="ECO:0007669"/>
    <property type="project" value="InterPro"/>
</dbReference>
<dbReference type="NCBIfam" id="TIGR03414">
    <property type="entry name" value="ABC_choline_bnd"/>
    <property type="match status" value="1"/>
</dbReference>
<sequence length="314" mass="33851">MKKFSAFLGGLALSAMVAGTAFAAEPDSCKTVRFSDVGWTDITATTAATTTVLKALGYDTDIKILSVPVTYVSLKNKDIDVFLGNWMPTMEGDIAPYREDGSVETVGVNLEGAKYTLAVPKYTYDKGLKSFADIAKFKDSLDGKIYGIEPGNDGNRLIIGMIDEDAFGLKGFEVVESSEQGMLAQVARATKRDEDIVFLGWEPHPMNANFDMAYLDGGDDYFGPNYGGATVYTNVRAGYTEECPNVGKLLKNQKFTLAMENEIMGAILDDSEEPADAAKAWLKDHPATFEAWLDGVTTRDGGDAMAAVKSALGL</sequence>
<dbReference type="GO" id="GO:0043190">
    <property type="term" value="C:ATP-binding cassette (ABC) transporter complex"/>
    <property type="evidence" value="ECO:0007669"/>
    <property type="project" value="InterPro"/>
</dbReference>
<dbReference type="AlphaFoldDB" id="A0A926NVW7"/>
<feature type="signal peptide" evidence="1">
    <location>
        <begin position="1"/>
        <end position="23"/>
    </location>
</feature>